<organism evidence="14 15">
    <name type="scientific">Limobrevibacterium gyesilva</name>
    <dbReference type="NCBI Taxonomy" id="2991712"/>
    <lineage>
        <taxon>Bacteria</taxon>
        <taxon>Pseudomonadati</taxon>
        <taxon>Pseudomonadota</taxon>
        <taxon>Alphaproteobacteria</taxon>
        <taxon>Acetobacterales</taxon>
        <taxon>Acetobacteraceae</taxon>
        <taxon>Limobrevibacterium</taxon>
    </lineage>
</organism>
<dbReference type="SUPFAM" id="SSF46626">
    <property type="entry name" value="Cytochrome c"/>
    <property type="match status" value="3"/>
</dbReference>
<dbReference type="PANTHER" id="PTHR35008:SF8">
    <property type="entry name" value="ALCOHOL DEHYDROGENASE CYTOCHROME C SUBUNIT"/>
    <property type="match status" value="1"/>
</dbReference>
<evidence type="ECO:0000313" key="14">
    <source>
        <dbReference type="EMBL" id="MCW3474900.1"/>
    </source>
</evidence>
<feature type="transmembrane region" description="Helical" evidence="11">
    <location>
        <begin position="434"/>
        <end position="459"/>
    </location>
</feature>
<dbReference type="InterPro" id="IPR036909">
    <property type="entry name" value="Cyt_c-like_dom_sf"/>
</dbReference>
<keyword evidence="3 9" id="KW-0349">Heme</keyword>
<feature type="signal peptide" evidence="12">
    <location>
        <begin position="1"/>
        <end position="28"/>
    </location>
</feature>
<dbReference type="RefSeq" id="WP_264713557.1">
    <property type="nucleotide sequence ID" value="NZ_JAPDNT010000005.1"/>
</dbReference>
<dbReference type="Pfam" id="PF00034">
    <property type="entry name" value="Cytochrom_C"/>
    <property type="match status" value="1"/>
</dbReference>
<keyword evidence="2" id="KW-1003">Cell membrane</keyword>
<sequence length="468" mass="49350">MKSILPLPIASGAIAIALASVNALPAFAAPPADADLIQRGQYLAAAGDCVACHTTPGGKALAGGLSLPTPVGAIVSTNITPSKTYGIGTYTLPQFADALRKGVRADGQRLYPAMPYTSYAQVSDDDVKALYAYFMNAVAPVDAPSPQTELSFPFNIRLSMAAWNLLFLDSKPFEPDPSKSAEWNRGAYLVRGLTHCSACHTPRNVLMAEKASRDLGGGEVGPWHAPNITSDANSGIGGWSERDLIDYMRDGRAVNKAQAAGPMAEAIDNSLHLLQDSDLRSIAVYLKAVPAVRNDEDARPAFGWGAAADDLSGIRGVPLPADPNQMSGPQLYDAYCATCHQSDGQGSDDGGLPSLFHNTALGRTNTNNLVMVLLDGIHRLPGASDILMPGFAHELSDQQIATLGAYLTQRYGNPSAAVTTAQVQDLRAGSASSFLIVATRVAMSAVAVLAILVAAFWMFRRRRQGAAQ</sequence>
<feature type="binding site" description="covalent" evidence="9">
    <location>
        <position position="196"/>
    </location>
    <ligand>
        <name>heme c</name>
        <dbReference type="ChEBI" id="CHEBI:61717"/>
        <label>2</label>
    </ligand>
</feature>
<comment type="subcellular location">
    <subcellularLocation>
        <location evidence="1">Cell membrane</location>
    </subcellularLocation>
</comment>
<keyword evidence="8 11" id="KW-0472">Membrane</keyword>
<dbReference type="GO" id="GO:0020037">
    <property type="term" value="F:heme binding"/>
    <property type="evidence" value="ECO:0007669"/>
    <property type="project" value="InterPro"/>
</dbReference>
<dbReference type="GO" id="GO:0005886">
    <property type="term" value="C:plasma membrane"/>
    <property type="evidence" value="ECO:0007669"/>
    <property type="project" value="UniProtKB-SubCell"/>
</dbReference>
<reference evidence="14" key="1">
    <citation type="submission" date="2022-09" db="EMBL/GenBank/DDBJ databases">
        <title>Rhodovastum sp. nov. RN2-1 isolated from soil in Seongnam, South Korea.</title>
        <authorList>
            <person name="Le N.T."/>
        </authorList>
    </citation>
    <scope>NUCLEOTIDE SEQUENCE</scope>
    <source>
        <strain evidence="14">RN2-1</strain>
    </source>
</reference>
<feature type="binding site" description="axial binding residue" evidence="10">
    <location>
        <position position="340"/>
    </location>
    <ligand>
        <name>heme c</name>
        <dbReference type="ChEBI" id="CHEBI:61717"/>
        <label>3</label>
    </ligand>
    <ligandPart>
        <name>Fe</name>
        <dbReference type="ChEBI" id="CHEBI:18248"/>
    </ligandPart>
</feature>
<dbReference type="PIRSF" id="PIRSF000018">
    <property type="entry name" value="Mb_ADH_cyt_c"/>
    <property type="match status" value="1"/>
</dbReference>
<reference evidence="14" key="2">
    <citation type="submission" date="2022-10" db="EMBL/GenBank/DDBJ databases">
        <authorList>
            <person name="Trinh H.N."/>
        </authorList>
    </citation>
    <scope>NUCLEOTIDE SEQUENCE</scope>
    <source>
        <strain evidence="14">RN2-1</strain>
    </source>
</reference>
<dbReference type="InterPro" id="IPR009056">
    <property type="entry name" value="Cyt_c-like_dom"/>
</dbReference>
<accession>A0AA41YLJ1</accession>
<evidence type="ECO:0000256" key="6">
    <source>
        <dbReference type="ARBA" id="ARBA00022737"/>
    </source>
</evidence>
<dbReference type="PROSITE" id="PS51007">
    <property type="entry name" value="CYTC"/>
    <property type="match status" value="3"/>
</dbReference>
<evidence type="ECO:0000256" key="10">
    <source>
        <dbReference type="PIRSR" id="PIRSR000018-51"/>
    </source>
</evidence>
<feature type="domain" description="Cytochrome c" evidence="13">
    <location>
        <begin position="323"/>
        <end position="411"/>
    </location>
</feature>
<feature type="binding site" description="covalent" evidence="9">
    <location>
        <position position="336"/>
    </location>
    <ligand>
        <name>heme c</name>
        <dbReference type="ChEBI" id="CHEBI:61717"/>
        <label>3</label>
    </ligand>
</feature>
<evidence type="ECO:0000256" key="9">
    <source>
        <dbReference type="PIRSR" id="PIRSR000018-50"/>
    </source>
</evidence>
<feature type="binding site" description="covalent" evidence="9">
    <location>
        <position position="199"/>
    </location>
    <ligand>
        <name>heme c</name>
        <dbReference type="ChEBI" id="CHEBI:61717"/>
        <label>2</label>
    </ligand>
</feature>
<comment type="caution">
    <text evidence="14">The sequence shown here is derived from an EMBL/GenBank/DDBJ whole genome shotgun (WGS) entry which is preliminary data.</text>
</comment>
<evidence type="ECO:0000256" key="4">
    <source>
        <dbReference type="ARBA" id="ARBA00022723"/>
    </source>
</evidence>
<evidence type="ECO:0000256" key="11">
    <source>
        <dbReference type="SAM" id="Phobius"/>
    </source>
</evidence>
<dbReference type="AlphaFoldDB" id="A0AA41YLJ1"/>
<keyword evidence="11" id="KW-1133">Transmembrane helix</keyword>
<feature type="binding site" description="axial binding residue" evidence="10">
    <location>
        <position position="200"/>
    </location>
    <ligand>
        <name>heme c</name>
        <dbReference type="ChEBI" id="CHEBI:61717"/>
        <label>2</label>
    </ligand>
    <ligandPart>
        <name>Fe</name>
        <dbReference type="ChEBI" id="CHEBI:18248"/>
    </ligandPart>
</feature>
<evidence type="ECO:0000256" key="8">
    <source>
        <dbReference type="ARBA" id="ARBA00023136"/>
    </source>
</evidence>
<protein>
    <submittedName>
        <fullName evidence="14">C-type cytochrome</fullName>
    </submittedName>
</protein>
<evidence type="ECO:0000259" key="13">
    <source>
        <dbReference type="PROSITE" id="PS51007"/>
    </source>
</evidence>
<evidence type="ECO:0000256" key="5">
    <source>
        <dbReference type="ARBA" id="ARBA00022729"/>
    </source>
</evidence>
<comment type="cofactor">
    <cofactor evidence="9">
        <name>heme c</name>
        <dbReference type="ChEBI" id="CHEBI:61717"/>
    </cofactor>
    <text evidence="9">Binds 3 heme c groups covalently per subunit.</text>
</comment>
<name>A0AA41YLJ1_9PROT</name>
<dbReference type="InterPro" id="IPR051459">
    <property type="entry name" value="Cytochrome_c-type_DH"/>
</dbReference>
<dbReference type="PANTHER" id="PTHR35008">
    <property type="entry name" value="BLL4482 PROTEIN-RELATED"/>
    <property type="match status" value="1"/>
</dbReference>
<dbReference type="Pfam" id="PF13442">
    <property type="entry name" value="Cytochrome_CBB3"/>
    <property type="match status" value="1"/>
</dbReference>
<dbReference type="Proteomes" id="UP001165679">
    <property type="component" value="Unassembled WGS sequence"/>
</dbReference>
<feature type="binding site" description="axial binding residue" evidence="10">
    <location>
        <position position="53"/>
    </location>
    <ligand>
        <name>heme c</name>
        <dbReference type="ChEBI" id="CHEBI:61717"/>
        <label>1</label>
    </ligand>
    <ligandPart>
        <name>Fe</name>
        <dbReference type="ChEBI" id="CHEBI:18248"/>
    </ligandPart>
</feature>
<feature type="chain" id="PRO_5041360192" evidence="12">
    <location>
        <begin position="29"/>
        <end position="468"/>
    </location>
</feature>
<keyword evidence="5 12" id="KW-0732">Signal</keyword>
<dbReference type="GO" id="GO:0009055">
    <property type="term" value="F:electron transfer activity"/>
    <property type="evidence" value="ECO:0007669"/>
    <property type="project" value="InterPro"/>
</dbReference>
<feature type="binding site" description="covalent" evidence="9">
    <location>
        <position position="52"/>
    </location>
    <ligand>
        <name>heme c</name>
        <dbReference type="ChEBI" id="CHEBI:61717"/>
        <label>1</label>
    </ligand>
</feature>
<feature type="binding site" description="covalent" evidence="9">
    <location>
        <position position="49"/>
    </location>
    <ligand>
        <name>heme c</name>
        <dbReference type="ChEBI" id="CHEBI:61717"/>
        <label>1</label>
    </ligand>
</feature>
<evidence type="ECO:0000256" key="12">
    <source>
        <dbReference type="SAM" id="SignalP"/>
    </source>
</evidence>
<dbReference type="EMBL" id="JAPDNT010000005">
    <property type="protein sequence ID" value="MCW3474900.1"/>
    <property type="molecule type" value="Genomic_DNA"/>
</dbReference>
<keyword evidence="6" id="KW-0677">Repeat</keyword>
<keyword evidence="15" id="KW-1185">Reference proteome</keyword>
<dbReference type="GO" id="GO:0005506">
    <property type="term" value="F:iron ion binding"/>
    <property type="evidence" value="ECO:0007669"/>
    <property type="project" value="InterPro"/>
</dbReference>
<evidence type="ECO:0000313" key="15">
    <source>
        <dbReference type="Proteomes" id="UP001165679"/>
    </source>
</evidence>
<dbReference type="GO" id="GO:0016614">
    <property type="term" value="F:oxidoreductase activity, acting on CH-OH group of donors"/>
    <property type="evidence" value="ECO:0007669"/>
    <property type="project" value="InterPro"/>
</dbReference>
<dbReference type="Gene3D" id="1.10.760.10">
    <property type="entry name" value="Cytochrome c-like domain"/>
    <property type="match status" value="2"/>
</dbReference>
<feature type="domain" description="Cytochrome c" evidence="13">
    <location>
        <begin position="35"/>
        <end position="138"/>
    </location>
</feature>
<keyword evidence="4 10" id="KW-0479">Metal-binding</keyword>
<evidence type="ECO:0000256" key="2">
    <source>
        <dbReference type="ARBA" id="ARBA00022475"/>
    </source>
</evidence>
<evidence type="ECO:0000256" key="7">
    <source>
        <dbReference type="ARBA" id="ARBA00023004"/>
    </source>
</evidence>
<feature type="binding site" description="covalent" evidence="9">
    <location>
        <position position="339"/>
    </location>
    <ligand>
        <name>heme c</name>
        <dbReference type="ChEBI" id="CHEBI:61717"/>
        <label>3</label>
    </ligand>
</feature>
<gene>
    <name evidence="14" type="ORF">OL599_09930</name>
</gene>
<dbReference type="InterPro" id="IPR014353">
    <property type="entry name" value="Membr-bd_ADH_cyt_c"/>
</dbReference>
<evidence type="ECO:0000256" key="3">
    <source>
        <dbReference type="ARBA" id="ARBA00022617"/>
    </source>
</evidence>
<proteinExistence type="predicted"/>
<keyword evidence="11" id="KW-0812">Transmembrane</keyword>
<keyword evidence="7 10" id="KW-0408">Iron</keyword>
<evidence type="ECO:0000256" key="1">
    <source>
        <dbReference type="ARBA" id="ARBA00004236"/>
    </source>
</evidence>
<feature type="domain" description="Cytochrome c" evidence="13">
    <location>
        <begin position="181"/>
        <end position="290"/>
    </location>
</feature>